<dbReference type="Proteomes" id="UP000316778">
    <property type="component" value="Unassembled WGS sequence"/>
</dbReference>
<accession>A0A562T4U7</accession>
<dbReference type="InterPro" id="IPR025491">
    <property type="entry name" value="DUF4382"/>
</dbReference>
<evidence type="ECO:0000259" key="2">
    <source>
        <dbReference type="Pfam" id="PF14321"/>
    </source>
</evidence>
<dbReference type="InterPro" id="IPR013784">
    <property type="entry name" value="Carb-bd-like_fold"/>
</dbReference>
<dbReference type="RefSeq" id="WP_244620387.1">
    <property type="nucleotide sequence ID" value="NZ_BAAAFY010000001.1"/>
</dbReference>
<sequence>MMNVSLRNLLTSALVMTGVLFFASCSKNDSSNSGKARFQVALTDDPGDFKAVYIDVQDVNINYTDSDDDGWESLPGVKTGMYNLLTLVNDKDTVLADAYINTGVVKEIRLVLGEDNFVVTNDGDSIRLQTPSGQSSGVKLKLNSTVAADVLYKLVLDFDVAKSIHEAGNAGKYMLKPVIRGFMEAQGGSIKGVVAPDSVTTAVLAISGVDTVASTYTDNGNYLIKGIDAGTYSLHFIPTDTTFSTAVKDGVTVTLGQVTTVDTLRLQ</sequence>
<evidence type="ECO:0000256" key="1">
    <source>
        <dbReference type="SAM" id="SignalP"/>
    </source>
</evidence>
<gene>
    <name evidence="3" type="ORF">LX66_2617</name>
</gene>
<protein>
    <submittedName>
        <fullName evidence="3">Uncharacterized protein DUF4382</fullName>
    </submittedName>
</protein>
<dbReference type="PROSITE" id="PS51257">
    <property type="entry name" value="PROKAR_LIPOPROTEIN"/>
    <property type="match status" value="1"/>
</dbReference>
<keyword evidence="4" id="KW-1185">Reference proteome</keyword>
<evidence type="ECO:0000313" key="3">
    <source>
        <dbReference type="EMBL" id="TWI88532.1"/>
    </source>
</evidence>
<feature type="domain" description="DUF4382" evidence="2">
    <location>
        <begin position="35"/>
        <end position="177"/>
    </location>
</feature>
<feature type="chain" id="PRO_5021984397" evidence="1">
    <location>
        <begin position="24"/>
        <end position="267"/>
    </location>
</feature>
<reference evidence="3 4" key="1">
    <citation type="journal article" date="2013" name="Stand. Genomic Sci.">
        <title>Genomic Encyclopedia of Type Strains, Phase I: The one thousand microbial genomes (KMG-I) project.</title>
        <authorList>
            <person name="Kyrpides N.C."/>
            <person name="Woyke T."/>
            <person name="Eisen J.A."/>
            <person name="Garrity G."/>
            <person name="Lilburn T.G."/>
            <person name="Beck B.J."/>
            <person name="Whitman W.B."/>
            <person name="Hugenholtz P."/>
            <person name="Klenk H.P."/>
        </authorList>
    </citation>
    <scope>NUCLEOTIDE SEQUENCE [LARGE SCALE GENOMIC DNA]</scope>
    <source>
        <strain evidence="3 4">DSM 13484</strain>
    </source>
</reference>
<organism evidence="3 4">
    <name type="scientific">Chitinophaga japonensis</name>
    <name type="common">Flexibacter japonensis</name>
    <dbReference type="NCBI Taxonomy" id="104662"/>
    <lineage>
        <taxon>Bacteria</taxon>
        <taxon>Pseudomonadati</taxon>
        <taxon>Bacteroidota</taxon>
        <taxon>Chitinophagia</taxon>
        <taxon>Chitinophagales</taxon>
        <taxon>Chitinophagaceae</taxon>
        <taxon>Chitinophaga</taxon>
    </lineage>
</organism>
<dbReference type="EMBL" id="VLLG01000003">
    <property type="protein sequence ID" value="TWI88532.1"/>
    <property type="molecule type" value="Genomic_DNA"/>
</dbReference>
<dbReference type="GO" id="GO:0030246">
    <property type="term" value="F:carbohydrate binding"/>
    <property type="evidence" value="ECO:0007669"/>
    <property type="project" value="InterPro"/>
</dbReference>
<feature type="signal peptide" evidence="1">
    <location>
        <begin position="1"/>
        <end position="23"/>
    </location>
</feature>
<dbReference type="Pfam" id="PF14321">
    <property type="entry name" value="DUF4382"/>
    <property type="match status" value="1"/>
</dbReference>
<dbReference type="AlphaFoldDB" id="A0A562T4U7"/>
<dbReference type="Gene3D" id="2.60.40.1120">
    <property type="entry name" value="Carboxypeptidase-like, regulatory domain"/>
    <property type="match status" value="1"/>
</dbReference>
<comment type="caution">
    <text evidence="3">The sequence shown here is derived from an EMBL/GenBank/DDBJ whole genome shotgun (WGS) entry which is preliminary data.</text>
</comment>
<name>A0A562T4U7_CHIJA</name>
<keyword evidence="1" id="KW-0732">Signal</keyword>
<proteinExistence type="predicted"/>
<dbReference type="SUPFAM" id="SSF49452">
    <property type="entry name" value="Starch-binding domain-like"/>
    <property type="match status" value="1"/>
</dbReference>
<evidence type="ECO:0000313" key="4">
    <source>
        <dbReference type="Proteomes" id="UP000316778"/>
    </source>
</evidence>